<name>A0A078MBD3_9PSED</name>
<dbReference type="AlphaFoldDB" id="A0A078MBD3"/>
<protein>
    <submittedName>
        <fullName evidence="3">Bacterial extracellular solute-binding proteins, family 3</fullName>
    </submittedName>
</protein>
<dbReference type="SUPFAM" id="SSF53850">
    <property type="entry name" value="Periplasmic binding protein-like II"/>
    <property type="match status" value="1"/>
</dbReference>
<gene>
    <name evidence="3" type="ORF">BN1049_01148</name>
</gene>
<accession>A0A078MBD3</accession>
<feature type="chain" id="PRO_5007377851" evidence="1">
    <location>
        <begin position="23"/>
        <end position="154"/>
    </location>
</feature>
<dbReference type="EMBL" id="LK391969">
    <property type="protein sequence ID" value="CEF26221.1"/>
    <property type="molecule type" value="Genomic_DNA"/>
</dbReference>
<dbReference type="EMBL" id="LM997413">
    <property type="protein sequence ID" value="CEA03534.1"/>
    <property type="molecule type" value="Genomic_DNA"/>
</dbReference>
<evidence type="ECO:0000256" key="1">
    <source>
        <dbReference type="SAM" id="SignalP"/>
    </source>
</evidence>
<evidence type="ECO:0000313" key="3">
    <source>
        <dbReference type="EMBL" id="CEA03534.1"/>
    </source>
</evidence>
<feature type="signal peptide" evidence="1">
    <location>
        <begin position="1"/>
        <end position="22"/>
    </location>
</feature>
<sequence length="154" mass="17006">MQRAVSICFSLALGLLMLVLQGCDQWPADPRDSLNGALERGSLRVGVIANPPWVELADPTSPTGVESDLVAQFAAEHDLVVDWQTGGVEEQIEALRAYELDLLIGGFTRSNPWKAEVGNSFPHHEDRVLLTPPGENALLMAVERFLFQQQENER</sequence>
<proteinExistence type="predicted"/>
<dbReference type="InterPro" id="IPR001638">
    <property type="entry name" value="Solute-binding_3/MltF_N"/>
</dbReference>
<dbReference type="RefSeq" id="WP_044498754.1">
    <property type="nucleotide sequence ID" value="NZ_LK391969.1"/>
</dbReference>
<dbReference type="Pfam" id="PF00497">
    <property type="entry name" value="SBP_bac_3"/>
    <property type="match status" value="1"/>
</dbReference>
<dbReference type="OrthoDB" id="6150901at2"/>
<dbReference type="PATRIC" id="fig|1461581.3.peg.1124"/>
<keyword evidence="1" id="KW-0732">Signal</keyword>
<dbReference type="Gene3D" id="3.40.190.10">
    <property type="entry name" value="Periplasmic binding protein-like II"/>
    <property type="match status" value="1"/>
</dbReference>
<evidence type="ECO:0000259" key="2">
    <source>
        <dbReference type="Pfam" id="PF00497"/>
    </source>
</evidence>
<reference evidence="3" key="1">
    <citation type="submission" date="2014-07" db="EMBL/GenBank/DDBJ databases">
        <authorList>
            <person name="Urmite Genomes Urmite Genomes"/>
        </authorList>
    </citation>
    <scope>NUCLEOTIDE SEQUENCE</scope>
    <source>
        <strain evidence="3">12M76_air</strain>
    </source>
</reference>
<dbReference type="PROSITE" id="PS51257">
    <property type="entry name" value="PROKAR_LIPOPROTEIN"/>
    <property type="match status" value="1"/>
</dbReference>
<feature type="domain" description="Solute-binding protein family 3/N-terminal" evidence="2">
    <location>
        <begin position="43"/>
        <end position="136"/>
    </location>
</feature>
<organism evidence="3">
    <name type="scientific">Pseudomonas saudimassiliensis</name>
    <dbReference type="NCBI Taxonomy" id="1461581"/>
    <lineage>
        <taxon>Bacteria</taxon>
        <taxon>Pseudomonadati</taxon>
        <taxon>Pseudomonadota</taxon>
        <taxon>Gammaproteobacteria</taxon>
        <taxon>Pseudomonadales</taxon>
        <taxon>Pseudomonadaceae</taxon>
        <taxon>Pseudomonas</taxon>
    </lineage>
</organism>